<evidence type="ECO:0000256" key="8">
    <source>
        <dbReference type="ARBA" id="ARBA00031400"/>
    </source>
</evidence>
<evidence type="ECO:0000256" key="3">
    <source>
        <dbReference type="ARBA" id="ARBA00012949"/>
    </source>
</evidence>
<keyword evidence="7 11" id="KW-0472">Membrane</keyword>
<reference evidence="13" key="1">
    <citation type="journal article" date="2021" name="Arch. Microbiol.">
        <title>Methyloradius palustris gen. nov., sp. nov., a methanol-oxidizing bacterium isolated from snow.</title>
        <authorList>
            <person name="Miyadera T."/>
            <person name="Kojima H."/>
            <person name="Fukui M."/>
        </authorList>
    </citation>
    <scope>NUCLEOTIDE SEQUENCE</scope>
    <source>
        <strain evidence="13">Zm11</strain>
    </source>
</reference>
<evidence type="ECO:0000256" key="4">
    <source>
        <dbReference type="ARBA" id="ARBA00022692"/>
    </source>
</evidence>
<dbReference type="InterPro" id="IPR000298">
    <property type="entry name" value="Cyt_c_oxidase-like_su3"/>
</dbReference>
<dbReference type="CDD" id="cd01665">
    <property type="entry name" value="Cyt_c_Oxidase_III"/>
    <property type="match status" value="1"/>
</dbReference>
<evidence type="ECO:0000313" key="13">
    <source>
        <dbReference type="EMBL" id="BCM25095.1"/>
    </source>
</evidence>
<dbReference type="GO" id="GO:0005886">
    <property type="term" value="C:plasma membrane"/>
    <property type="evidence" value="ECO:0007669"/>
    <property type="project" value="UniProtKB-SubCell"/>
</dbReference>
<name>A0A8D5G3J1_9PROT</name>
<dbReference type="InterPro" id="IPR024791">
    <property type="entry name" value="Cyt_c/ubiquinol_Oxase_su3"/>
</dbReference>
<dbReference type="InterPro" id="IPR013833">
    <property type="entry name" value="Cyt_c_oxidase_su3_a-hlx"/>
</dbReference>
<dbReference type="AlphaFoldDB" id="A0A8D5G3J1"/>
<gene>
    <name evidence="13" type="ORF">ZMTM_13540</name>
</gene>
<accession>A0A8D5G3J1</accession>
<dbReference type="GO" id="GO:0019646">
    <property type="term" value="P:aerobic electron transport chain"/>
    <property type="evidence" value="ECO:0007669"/>
    <property type="project" value="InterPro"/>
</dbReference>
<feature type="domain" description="Heme-copper oxidase subunit III family profile" evidence="12">
    <location>
        <begin position="142"/>
        <end position="293"/>
    </location>
</feature>
<dbReference type="SUPFAM" id="SSF81452">
    <property type="entry name" value="Cytochrome c oxidase subunit III-like"/>
    <property type="match status" value="1"/>
</dbReference>
<keyword evidence="4 10" id="KW-0812">Transmembrane</keyword>
<dbReference type="Pfam" id="PF00510">
    <property type="entry name" value="COX3"/>
    <property type="match status" value="2"/>
</dbReference>
<dbReference type="InterPro" id="IPR035973">
    <property type="entry name" value="Cyt_c_oxidase_su3-like_sf"/>
</dbReference>
<dbReference type="EC" id="7.1.1.9" evidence="3"/>
<sequence>MSTSTPTHDKYFVPTPSLYPVILSAGLLLLASGFIFSINQHTAGKWMMIAGTVLIVGMIFRWFGKVIAESQGGMYKSWEDKSFRWGMVAFICSEIAFFGAFFGALFFTRVISVPELASFDPHFTMYKDFLPTWPSAGPGGNVLGHEYKSAQFTPMGAWGIPAINTLILLTSGATVTWAHWGLLKNNRKQLVIGLFLTIILGLSFISLQAFEYHHAYTELGLTLGAGVYGSTFFMLTGFHGFHVTLGTIMLIVILVRSMKGHFTPEHHFGFEGVAWYWHFVDVVWLGLFVFVYWL</sequence>
<organism evidence="13 14">
    <name type="scientific">Methyloradius palustris</name>
    <dbReference type="NCBI Taxonomy" id="2778876"/>
    <lineage>
        <taxon>Bacteria</taxon>
        <taxon>Pseudomonadati</taxon>
        <taxon>Pseudomonadota</taxon>
        <taxon>Betaproteobacteria</taxon>
        <taxon>Nitrosomonadales</taxon>
        <taxon>Methylophilaceae</taxon>
        <taxon>Methyloradius</taxon>
    </lineage>
</organism>
<keyword evidence="14" id="KW-1185">Reference proteome</keyword>
<feature type="domain" description="Heme-copper oxidase subunit III family profile" evidence="12">
    <location>
        <begin position="11"/>
        <end position="121"/>
    </location>
</feature>
<evidence type="ECO:0000256" key="11">
    <source>
        <dbReference type="SAM" id="Phobius"/>
    </source>
</evidence>
<feature type="transmembrane region" description="Helical" evidence="11">
    <location>
        <begin position="230"/>
        <end position="255"/>
    </location>
</feature>
<feature type="transmembrane region" description="Helical" evidence="11">
    <location>
        <begin position="190"/>
        <end position="210"/>
    </location>
</feature>
<dbReference type="EMBL" id="AP024110">
    <property type="protein sequence ID" value="BCM25095.1"/>
    <property type="molecule type" value="Genomic_DNA"/>
</dbReference>
<evidence type="ECO:0000256" key="9">
    <source>
        <dbReference type="ARBA" id="ARBA00031625"/>
    </source>
</evidence>
<keyword evidence="5" id="KW-1278">Translocase</keyword>
<keyword evidence="6 11" id="KW-1133">Transmembrane helix</keyword>
<evidence type="ECO:0000256" key="10">
    <source>
        <dbReference type="RuleBase" id="RU003376"/>
    </source>
</evidence>
<dbReference type="KEGG" id="mpau:ZMTM_13540"/>
<dbReference type="GO" id="GO:0004129">
    <property type="term" value="F:cytochrome-c oxidase activity"/>
    <property type="evidence" value="ECO:0007669"/>
    <property type="project" value="UniProtKB-EC"/>
</dbReference>
<evidence type="ECO:0000256" key="7">
    <source>
        <dbReference type="ARBA" id="ARBA00023136"/>
    </source>
</evidence>
<evidence type="ECO:0000256" key="1">
    <source>
        <dbReference type="ARBA" id="ARBA00004141"/>
    </source>
</evidence>
<evidence type="ECO:0000256" key="5">
    <source>
        <dbReference type="ARBA" id="ARBA00022967"/>
    </source>
</evidence>
<dbReference type="Gene3D" id="1.10.287.70">
    <property type="match status" value="1"/>
</dbReference>
<dbReference type="RefSeq" id="WP_221763220.1">
    <property type="nucleotide sequence ID" value="NZ_AP024110.1"/>
</dbReference>
<dbReference type="Gene3D" id="1.20.120.80">
    <property type="entry name" value="Cytochrome c oxidase, subunit III, four-helix bundle"/>
    <property type="match status" value="1"/>
</dbReference>
<proteinExistence type="inferred from homology"/>
<feature type="transmembrane region" description="Helical" evidence="11">
    <location>
        <begin position="44"/>
        <end position="64"/>
    </location>
</feature>
<evidence type="ECO:0000256" key="2">
    <source>
        <dbReference type="ARBA" id="ARBA00010581"/>
    </source>
</evidence>
<comment type="similarity">
    <text evidence="2 10">Belongs to the cytochrome c oxidase subunit 3 family.</text>
</comment>
<evidence type="ECO:0000256" key="6">
    <source>
        <dbReference type="ARBA" id="ARBA00022989"/>
    </source>
</evidence>
<evidence type="ECO:0000313" key="14">
    <source>
        <dbReference type="Proteomes" id="UP000826722"/>
    </source>
</evidence>
<dbReference type="InterPro" id="IPR033945">
    <property type="entry name" value="Cyt_c_oxase_su3_dom"/>
</dbReference>
<dbReference type="PANTHER" id="PTHR11403:SF7">
    <property type="entry name" value="CYTOCHROME C OXIDASE SUBUNIT 3"/>
    <property type="match status" value="1"/>
</dbReference>
<comment type="subcellular location">
    <subcellularLocation>
        <location evidence="10">Cell membrane</location>
        <topology evidence="10">Multi-pass membrane protein</topology>
    </subcellularLocation>
    <subcellularLocation>
        <location evidence="1">Membrane</location>
        <topology evidence="1">Multi-pass membrane protein</topology>
    </subcellularLocation>
</comment>
<protein>
    <recommendedName>
        <fullName evidence="3">cytochrome-c oxidase</fullName>
        <ecNumber evidence="3">7.1.1.9</ecNumber>
    </recommendedName>
    <alternativeName>
        <fullName evidence="8">Cytochrome aa3 subunit 3</fullName>
    </alternativeName>
    <alternativeName>
        <fullName evidence="9">Cytochrome c oxidase polypeptide III</fullName>
    </alternativeName>
</protein>
<dbReference type="Proteomes" id="UP000826722">
    <property type="component" value="Chromosome"/>
</dbReference>
<feature type="transmembrane region" description="Helical" evidence="11">
    <location>
        <begin position="18"/>
        <end position="38"/>
    </location>
</feature>
<evidence type="ECO:0000259" key="12">
    <source>
        <dbReference type="Pfam" id="PF00510"/>
    </source>
</evidence>
<dbReference type="FunFam" id="1.20.120.80:FF:000003">
    <property type="entry name" value="Cytochrome c oxidase subunit 3"/>
    <property type="match status" value="1"/>
</dbReference>
<feature type="transmembrane region" description="Helical" evidence="11">
    <location>
        <begin position="85"/>
        <end position="107"/>
    </location>
</feature>
<feature type="transmembrane region" description="Helical" evidence="11">
    <location>
        <begin position="275"/>
        <end position="293"/>
    </location>
</feature>
<dbReference type="PANTHER" id="PTHR11403">
    <property type="entry name" value="CYTOCHROME C OXIDASE SUBUNIT III"/>
    <property type="match status" value="1"/>
</dbReference>
<feature type="transmembrane region" description="Helical" evidence="11">
    <location>
        <begin position="158"/>
        <end position="178"/>
    </location>
</feature>